<feature type="non-terminal residue" evidence="5">
    <location>
        <position position="185"/>
    </location>
</feature>
<accession>A0AAD6V0P7</accession>
<dbReference type="GO" id="GO:0005524">
    <property type="term" value="F:ATP binding"/>
    <property type="evidence" value="ECO:0007669"/>
    <property type="project" value="InterPro"/>
</dbReference>
<comment type="caution">
    <text evidence="5">The sequence shown here is derived from an EMBL/GenBank/DDBJ whole genome shotgun (WGS) entry which is preliminary data.</text>
</comment>
<name>A0AAD6V0P7_9AGAR</name>
<dbReference type="AlphaFoldDB" id="A0AAD6V0P7"/>
<evidence type="ECO:0000259" key="4">
    <source>
        <dbReference type="PROSITE" id="PS51158"/>
    </source>
</evidence>
<evidence type="ECO:0000256" key="2">
    <source>
        <dbReference type="ARBA" id="ARBA00022679"/>
    </source>
</evidence>
<dbReference type="Proteomes" id="UP001219525">
    <property type="component" value="Unassembled WGS sequence"/>
</dbReference>
<organism evidence="5 6">
    <name type="scientific">Mycena pura</name>
    <dbReference type="NCBI Taxonomy" id="153505"/>
    <lineage>
        <taxon>Eukaryota</taxon>
        <taxon>Fungi</taxon>
        <taxon>Dikarya</taxon>
        <taxon>Basidiomycota</taxon>
        <taxon>Agaricomycotina</taxon>
        <taxon>Agaricomycetes</taxon>
        <taxon>Agaricomycetidae</taxon>
        <taxon>Agaricales</taxon>
        <taxon>Marasmiineae</taxon>
        <taxon>Mycenaceae</taxon>
        <taxon>Mycena</taxon>
    </lineage>
</organism>
<evidence type="ECO:0000313" key="6">
    <source>
        <dbReference type="Proteomes" id="UP001219525"/>
    </source>
</evidence>
<dbReference type="PROSITE" id="PS51158">
    <property type="entry name" value="ALPHA_KINASE"/>
    <property type="match status" value="1"/>
</dbReference>
<evidence type="ECO:0000256" key="3">
    <source>
        <dbReference type="ARBA" id="ARBA00022777"/>
    </source>
</evidence>
<keyword evidence="1" id="KW-0723">Serine/threonine-protein kinase</keyword>
<dbReference type="Gene3D" id="3.20.200.10">
    <property type="entry name" value="MHCK/EF2 kinase"/>
    <property type="match status" value="1"/>
</dbReference>
<sequence length="185" mass="20596">ILMEANVLQWSTSIFGLSDDFIQNFITHNGQPPFKIPYPRFIHAGVALVHSALPAVSSSKSIGNVARSYLVEELIDGHRDNFRKFIANRSAKPLASVLAEAELAHVAEFLSFTQHVQYWKTKGMVYLSDLQGTVDLLTDPQIMTTPELANGADLFGEGNVAAAFEAFPREHECNKFCTWFQVPKL</sequence>
<feature type="domain" description="Alpha-type protein kinase" evidence="4">
    <location>
        <begin position="1"/>
        <end position="185"/>
    </location>
</feature>
<protein>
    <recommendedName>
        <fullName evidence="4">Alpha-type protein kinase domain-containing protein</fullName>
    </recommendedName>
</protein>
<evidence type="ECO:0000313" key="5">
    <source>
        <dbReference type="EMBL" id="KAJ7196545.1"/>
    </source>
</evidence>
<evidence type="ECO:0000256" key="1">
    <source>
        <dbReference type="ARBA" id="ARBA00022527"/>
    </source>
</evidence>
<dbReference type="InterPro" id="IPR011009">
    <property type="entry name" value="Kinase-like_dom_sf"/>
</dbReference>
<gene>
    <name evidence="5" type="ORF">GGX14DRAFT_375932</name>
</gene>
<keyword evidence="6" id="KW-1185">Reference proteome</keyword>
<keyword evidence="3" id="KW-0418">Kinase</keyword>
<dbReference type="GO" id="GO:0004674">
    <property type="term" value="F:protein serine/threonine kinase activity"/>
    <property type="evidence" value="ECO:0007669"/>
    <property type="project" value="UniProtKB-KW"/>
</dbReference>
<dbReference type="InterPro" id="IPR004166">
    <property type="entry name" value="a-kinase_dom"/>
</dbReference>
<dbReference type="SUPFAM" id="SSF56112">
    <property type="entry name" value="Protein kinase-like (PK-like)"/>
    <property type="match status" value="1"/>
</dbReference>
<keyword evidence="2" id="KW-0808">Transferase</keyword>
<dbReference type="Pfam" id="PF02816">
    <property type="entry name" value="Alpha_kinase"/>
    <property type="match status" value="1"/>
</dbReference>
<reference evidence="5" key="1">
    <citation type="submission" date="2023-03" db="EMBL/GenBank/DDBJ databases">
        <title>Massive genome expansion in bonnet fungi (Mycena s.s.) driven by repeated elements and novel gene families across ecological guilds.</title>
        <authorList>
            <consortium name="Lawrence Berkeley National Laboratory"/>
            <person name="Harder C.B."/>
            <person name="Miyauchi S."/>
            <person name="Viragh M."/>
            <person name="Kuo A."/>
            <person name="Thoen E."/>
            <person name="Andreopoulos B."/>
            <person name="Lu D."/>
            <person name="Skrede I."/>
            <person name="Drula E."/>
            <person name="Henrissat B."/>
            <person name="Morin E."/>
            <person name="Kohler A."/>
            <person name="Barry K."/>
            <person name="LaButti K."/>
            <person name="Morin E."/>
            <person name="Salamov A."/>
            <person name="Lipzen A."/>
            <person name="Mereny Z."/>
            <person name="Hegedus B."/>
            <person name="Baldrian P."/>
            <person name="Stursova M."/>
            <person name="Weitz H."/>
            <person name="Taylor A."/>
            <person name="Grigoriev I.V."/>
            <person name="Nagy L.G."/>
            <person name="Martin F."/>
            <person name="Kauserud H."/>
        </authorList>
    </citation>
    <scope>NUCLEOTIDE SEQUENCE</scope>
    <source>
        <strain evidence="5">9144</strain>
    </source>
</reference>
<proteinExistence type="predicted"/>
<dbReference type="EMBL" id="JARJCW010000083">
    <property type="protein sequence ID" value="KAJ7196545.1"/>
    <property type="molecule type" value="Genomic_DNA"/>
</dbReference>